<feature type="domain" description="C2H2-type" evidence="13">
    <location>
        <begin position="423"/>
        <end position="450"/>
    </location>
</feature>
<dbReference type="PANTHER" id="PTHR24379">
    <property type="entry name" value="KRAB AND ZINC FINGER DOMAIN-CONTAINING"/>
    <property type="match status" value="1"/>
</dbReference>
<evidence type="ECO:0000259" key="13">
    <source>
        <dbReference type="PROSITE" id="PS50157"/>
    </source>
</evidence>
<dbReference type="InterPro" id="IPR013087">
    <property type="entry name" value="Znf_C2H2_type"/>
</dbReference>
<protein>
    <submittedName>
        <fullName evidence="14">Putative zinc finger protein</fullName>
    </submittedName>
</protein>
<evidence type="ECO:0000256" key="9">
    <source>
        <dbReference type="ARBA" id="ARBA00023163"/>
    </source>
</evidence>
<evidence type="ECO:0000256" key="12">
    <source>
        <dbReference type="SAM" id="MobiDB-lite"/>
    </source>
</evidence>
<feature type="domain" description="C2H2-type" evidence="13">
    <location>
        <begin position="702"/>
        <end position="729"/>
    </location>
</feature>
<keyword evidence="4" id="KW-0677">Repeat</keyword>
<dbReference type="SUPFAM" id="SSF57667">
    <property type="entry name" value="beta-beta-alpha zinc fingers"/>
    <property type="match status" value="5"/>
</dbReference>
<evidence type="ECO:0000256" key="10">
    <source>
        <dbReference type="ARBA" id="ARBA00023242"/>
    </source>
</evidence>
<comment type="similarity">
    <text evidence="2">Belongs to the krueppel C2H2-type zinc-finger protein family.</text>
</comment>
<evidence type="ECO:0000256" key="8">
    <source>
        <dbReference type="ARBA" id="ARBA00023125"/>
    </source>
</evidence>
<dbReference type="Gene3D" id="3.30.160.60">
    <property type="entry name" value="Classic Zinc Finger"/>
    <property type="match status" value="6"/>
</dbReference>
<dbReference type="PANTHER" id="PTHR24379:SF127">
    <property type="entry name" value="BLOODY FINGERS-RELATED"/>
    <property type="match status" value="1"/>
</dbReference>
<evidence type="ECO:0000256" key="7">
    <source>
        <dbReference type="ARBA" id="ARBA00023015"/>
    </source>
</evidence>
<dbReference type="SMART" id="SM00355">
    <property type="entry name" value="ZnF_C2H2"/>
    <property type="match status" value="12"/>
</dbReference>
<keyword evidence="5 11" id="KW-0863">Zinc-finger</keyword>
<dbReference type="GO" id="GO:0000981">
    <property type="term" value="F:DNA-binding transcription factor activity, RNA polymerase II-specific"/>
    <property type="evidence" value="ECO:0007669"/>
    <property type="project" value="TreeGrafter"/>
</dbReference>
<sequence>MRIQWNNCFLCLNELKPRSSSLGGEKRGWRNPGSLKKLLFKYLLETCNRSCDLVLQDILQLMTSDDEDGWLSTASSPVQLCGKCEETAVQISRLHQELEVIQMKLADTIKSVREVVICNSKAFGENEVAKMCLNVFEDWLNNQEKVGESNQNDKKILEVLYAFQTAVYETGKESYDIPLVFVKKISCKVLPTLQPLALSNNLKMEPTDIDFDEDKASPVTETLPIDDDDYNWYSSVTPCSLDDPIESNMEVCSVADSVNAKGGTTSSEARRTPRKSARLMSPKVKGQRKQASQQPTPLKIITDGKESKPKRARAASKSDAFKTMKDKPESEKWRVKNIASWARDTNRVLPSTNTYNEITTTKYKNLQSKSSEKNKKIRGPYKKKQKEPKERSRFECELCSYKIKNIYRFEKHLRDHESEEKGYTCEECQMRFSVKQHYEFHQECHAGKHKILCEFCNLKISPLTIVDHMKTHAEKVFPCNNCSYCCITRDKLIEHLRIHCSSIINCDVCSVPIRTRLKLLEHLHNEHGVIEKFQCNVGSCTKSFLDPASLWVHKNVHNKQFPCHLCDKIFPDDAHRKVHLRYHNKDKQFSCDFFQCGERFLSKSNLDRHKISQHGAPKHKCGYCQKEYADRTHYLAHVRLHEGGGINCKICNKSFGSASDLRRHSGVHQEERNFVCDECGKAFRRRESLKKHKMIHVGDKKYKCDHCPKAFVFQKYLVQHLRIHTGERPFIYATWF</sequence>
<name>A0A1D2MYB9_ORCCI</name>
<dbReference type="FunFam" id="3.30.160.60:FF:000017">
    <property type="entry name" value="zinc finger protein 62 homolog"/>
    <property type="match status" value="1"/>
</dbReference>
<dbReference type="EMBL" id="LJIJ01000391">
    <property type="protein sequence ID" value="ODM97988.1"/>
    <property type="molecule type" value="Genomic_DNA"/>
</dbReference>
<evidence type="ECO:0000256" key="4">
    <source>
        <dbReference type="ARBA" id="ARBA00022737"/>
    </source>
</evidence>
<dbReference type="InterPro" id="IPR036236">
    <property type="entry name" value="Znf_C2H2_sf"/>
</dbReference>
<evidence type="ECO:0000313" key="14">
    <source>
        <dbReference type="EMBL" id="ODM97988.1"/>
    </source>
</evidence>
<keyword evidence="15" id="KW-1185">Reference proteome</keyword>
<dbReference type="Pfam" id="PF00096">
    <property type="entry name" value="zf-C2H2"/>
    <property type="match status" value="3"/>
</dbReference>
<dbReference type="GO" id="GO:0005634">
    <property type="term" value="C:nucleus"/>
    <property type="evidence" value="ECO:0007669"/>
    <property type="project" value="UniProtKB-SubCell"/>
</dbReference>
<dbReference type="PROSITE" id="PS00028">
    <property type="entry name" value="ZINC_FINGER_C2H2_1"/>
    <property type="match status" value="10"/>
</dbReference>
<dbReference type="GO" id="GO:0008270">
    <property type="term" value="F:zinc ion binding"/>
    <property type="evidence" value="ECO:0007669"/>
    <property type="project" value="UniProtKB-KW"/>
</dbReference>
<evidence type="ECO:0000256" key="6">
    <source>
        <dbReference type="ARBA" id="ARBA00022833"/>
    </source>
</evidence>
<gene>
    <name evidence="14" type="ORF">Ocin01_08683</name>
</gene>
<dbReference type="AlphaFoldDB" id="A0A1D2MYB9"/>
<evidence type="ECO:0000313" key="15">
    <source>
        <dbReference type="Proteomes" id="UP000094527"/>
    </source>
</evidence>
<dbReference type="GO" id="GO:0000977">
    <property type="term" value="F:RNA polymerase II transcription regulatory region sequence-specific DNA binding"/>
    <property type="evidence" value="ECO:0007669"/>
    <property type="project" value="TreeGrafter"/>
</dbReference>
<feature type="domain" description="C2H2-type" evidence="13">
    <location>
        <begin position="533"/>
        <end position="562"/>
    </location>
</feature>
<dbReference type="PROSITE" id="PS50157">
    <property type="entry name" value="ZINC_FINGER_C2H2_2"/>
    <property type="match status" value="9"/>
</dbReference>
<evidence type="ECO:0000256" key="3">
    <source>
        <dbReference type="ARBA" id="ARBA00022723"/>
    </source>
</evidence>
<organism evidence="14 15">
    <name type="scientific">Orchesella cincta</name>
    <name type="common">Springtail</name>
    <name type="synonym">Podura cincta</name>
    <dbReference type="NCBI Taxonomy" id="48709"/>
    <lineage>
        <taxon>Eukaryota</taxon>
        <taxon>Metazoa</taxon>
        <taxon>Ecdysozoa</taxon>
        <taxon>Arthropoda</taxon>
        <taxon>Hexapoda</taxon>
        <taxon>Collembola</taxon>
        <taxon>Entomobryomorpha</taxon>
        <taxon>Entomobryoidea</taxon>
        <taxon>Orchesellidae</taxon>
        <taxon>Orchesellinae</taxon>
        <taxon>Orchesella</taxon>
    </lineage>
</organism>
<feature type="domain" description="C2H2-type" evidence="13">
    <location>
        <begin position="589"/>
        <end position="619"/>
    </location>
</feature>
<feature type="domain" description="C2H2-type" evidence="13">
    <location>
        <begin position="646"/>
        <end position="673"/>
    </location>
</feature>
<dbReference type="OrthoDB" id="6698624at2759"/>
<feature type="region of interest" description="Disordered" evidence="12">
    <location>
        <begin position="366"/>
        <end position="388"/>
    </location>
</feature>
<keyword evidence="7" id="KW-0805">Transcription regulation</keyword>
<keyword evidence="6" id="KW-0862">Zinc</keyword>
<dbReference type="OMA" id="SRIFNNT"/>
<evidence type="ECO:0000256" key="5">
    <source>
        <dbReference type="ARBA" id="ARBA00022771"/>
    </source>
</evidence>
<feature type="region of interest" description="Disordered" evidence="12">
    <location>
        <begin position="259"/>
        <end position="329"/>
    </location>
</feature>
<keyword evidence="10" id="KW-0539">Nucleus</keyword>
<dbReference type="FunFam" id="3.30.160.60:FF:001465">
    <property type="entry name" value="Zinc finger protein 560"/>
    <property type="match status" value="1"/>
</dbReference>
<keyword evidence="8" id="KW-0238">DNA-binding</keyword>
<feature type="domain" description="C2H2-type" evidence="13">
    <location>
        <begin position="394"/>
        <end position="421"/>
    </location>
</feature>
<feature type="compositionally biased region" description="Basic and acidic residues" evidence="12">
    <location>
        <begin position="319"/>
        <end position="329"/>
    </location>
</feature>
<reference evidence="14 15" key="1">
    <citation type="journal article" date="2016" name="Genome Biol. Evol.">
        <title>Gene Family Evolution Reflects Adaptation to Soil Environmental Stressors in the Genome of the Collembolan Orchesella cincta.</title>
        <authorList>
            <person name="Faddeeva-Vakhrusheva A."/>
            <person name="Derks M.F."/>
            <person name="Anvar S.Y."/>
            <person name="Agamennone V."/>
            <person name="Suring W."/>
            <person name="Smit S."/>
            <person name="van Straalen N.M."/>
            <person name="Roelofs D."/>
        </authorList>
    </citation>
    <scope>NUCLEOTIDE SEQUENCE [LARGE SCALE GENOMIC DNA]</scope>
    <source>
        <tissue evidence="14">Mixed pool</tissue>
    </source>
</reference>
<keyword evidence="3" id="KW-0479">Metal-binding</keyword>
<accession>A0A1D2MYB9</accession>
<feature type="domain" description="C2H2-type" evidence="13">
    <location>
        <begin position="674"/>
        <end position="701"/>
    </location>
</feature>
<feature type="compositionally biased region" description="Basic residues" evidence="12">
    <location>
        <begin position="375"/>
        <end position="386"/>
    </location>
</feature>
<feature type="domain" description="C2H2-type" evidence="13">
    <location>
        <begin position="619"/>
        <end position="643"/>
    </location>
</feature>
<proteinExistence type="inferred from homology"/>
<evidence type="ECO:0000256" key="1">
    <source>
        <dbReference type="ARBA" id="ARBA00004123"/>
    </source>
</evidence>
<dbReference type="GO" id="GO:0000122">
    <property type="term" value="P:negative regulation of transcription by RNA polymerase II"/>
    <property type="evidence" value="ECO:0007669"/>
    <property type="project" value="UniProtKB-ARBA"/>
</dbReference>
<comment type="subcellular location">
    <subcellularLocation>
        <location evidence="1">Nucleus</location>
    </subcellularLocation>
</comment>
<dbReference type="Proteomes" id="UP000094527">
    <property type="component" value="Unassembled WGS sequence"/>
</dbReference>
<feature type="domain" description="C2H2-type" evidence="13">
    <location>
        <begin position="561"/>
        <end position="588"/>
    </location>
</feature>
<dbReference type="STRING" id="48709.A0A1D2MYB9"/>
<keyword evidence="9" id="KW-0804">Transcription</keyword>
<comment type="caution">
    <text evidence="14">The sequence shown here is derived from an EMBL/GenBank/DDBJ whole genome shotgun (WGS) entry which is preliminary data.</text>
</comment>
<evidence type="ECO:0000256" key="2">
    <source>
        <dbReference type="ARBA" id="ARBA00006991"/>
    </source>
</evidence>
<evidence type="ECO:0000256" key="11">
    <source>
        <dbReference type="PROSITE-ProRule" id="PRU00042"/>
    </source>
</evidence>